<sequence length="150" mass="16832">MDHGHDDGSSIIKHCSMKMTFNTDYNNLCIVFKQWHIGSGLQFAISLLAIVFLGFAFEKLRSYNSIKECDFQRSYAEQTNGLLTASKRSGKISRPLCLCALYALQLIFSYFLMLVAMTYNAYVIAAIAIGAAWGYRHSHSDSLQTIGLCH</sequence>
<evidence type="ECO:0000313" key="5">
    <source>
        <dbReference type="EMBL" id="WBW71951.1"/>
    </source>
</evidence>
<dbReference type="AlphaFoldDB" id="A0AAE9W933"/>
<keyword evidence="1 4" id="KW-0812">Transmembrane</keyword>
<comment type="subcellular location">
    <subcellularLocation>
        <location evidence="4">Membrane</location>
        <topology evidence="4">Multi-pass membrane protein</topology>
    </subcellularLocation>
</comment>
<dbReference type="GeneID" id="80875610"/>
<keyword evidence="4" id="KW-0187">Copper transport</keyword>
<proteinExistence type="inferred from homology"/>
<evidence type="ECO:0000256" key="2">
    <source>
        <dbReference type="ARBA" id="ARBA00022989"/>
    </source>
</evidence>
<dbReference type="Proteomes" id="UP001212411">
    <property type="component" value="Chromosome 1"/>
</dbReference>
<name>A0AAE9W933_9SCHI</name>
<dbReference type="PANTHER" id="PTHR12483">
    <property type="entry name" value="SOLUTE CARRIER FAMILY 31 COPPER TRANSPORTERS"/>
    <property type="match status" value="1"/>
</dbReference>
<accession>A0AAE9W933</accession>
<gene>
    <name evidence="5" type="primary">ctr6</name>
    <name evidence="5" type="ORF">SOMG_02129</name>
</gene>
<feature type="transmembrane region" description="Helical" evidence="4">
    <location>
        <begin position="35"/>
        <end position="57"/>
    </location>
</feature>
<evidence type="ECO:0000256" key="4">
    <source>
        <dbReference type="RuleBase" id="RU367022"/>
    </source>
</evidence>
<organism evidence="5 6">
    <name type="scientific">Schizosaccharomyces osmophilus</name>
    <dbReference type="NCBI Taxonomy" id="2545709"/>
    <lineage>
        <taxon>Eukaryota</taxon>
        <taxon>Fungi</taxon>
        <taxon>Dikarya</taxon>
        <taxon>Ascomycota</taxon>
        <taxon>Taphrinomycotina</taxon>
        <taxon>Schizosaccharomycetes</taxon>
        <taxon>Schizosaccharomycetales</taxon>
        <taxon>Schizosaccharomycetaceae</taxon>
        <taxon>Schizosaccharomyces</taxon>
    </lineage>
</organism>
<dbReference type="Pfam" id="PF04145">
    <property type="entry name" value="Ctr"/>
    <property type="match status" value="1"/>
</dbReference>
<keyword evidence="3 4" id="KW-0472">Membrane</keyword>
<dbReference type="GO" id="GO:0016020">
    <property type="term" value="C:membrane"/>
    <property type="evidence" value="ECO:0007669"/>
    <property type="project" value="UniProtKB-SubCell"/>
</dbReference>
<keyword evidence="6" id="KW-1185">Reference proteome</keyword>
<keyword evidence="4" id="KW-0186">Copper</keyword>
<dbReference type="RefSeq" id="XP_056036194.1">
    <property type="nucleotide sequence ID" value="XM_056180921.1"/>
</dbReference>
<keyword evidence="4" id="KW-0813">Transport</keyword>
<dbReference type="GO" id="GO:0005375">
    <property type="term" value="F:copper ion transmembrane transporter activity"/>
    <property type="evidence" value="ECO:0007669"/>
    <property type="project" value="UniProtKB-UniRule"/>
</dbReference>
<dbReference type="InterPro" id="IPR007274">
    <property type="entry name" value="Cop_transporter"/>
</dbReference>
<dbReference type="PANTHER" id="PTHR12483:SF115">
    <property type="entry name" value="COPPER TRANSPORT PROTEIN"/>
    <property type="match status" value="1"/>
</dbReference>
<comment type="similarity">
    <text evidence="4">Belongs to the copper transporter (Ctr) (TC 1.A.56) family. SLC31A subfamily.</text>
</comment>
<evidence type="ECO:0000256" key="3">
    <source>
        <dbReference type="ARBA" id="ARBA00023136"/>
    </source>
</evidence>
<dbReference type="KEGG" id="som:SOMG_02129"/>
<protein>
    <recommendedName>
        <fullName evidence="4">Copper transport protein</fullName>
    </recommendedName>
</protein>
<evidence type="ECO:0000256" key="1">
    <source>
        <dbReference type="ARBA" id="ARBA00022692"/>
    </source>
</evidence>
<evidence type="ECO:0000313" key="6">
    <source>
        <dbReference type="Proteomes" id="UP001212411"/>
    </source>
</evidence>
<reference evidence="5 6" key="1">
    <citation type="journal article" date="2023" name="G3 (Bethesda)">
        <title>A high-quality reference genome for the fission yeast Schizosaccharomyces osmophilus.</title>
        <authorList>
            <person name="Jia G.S."/>
            <person name="Zhang W.C."/>
            <person name="Liang Y."/>
            <person name="Liu X.H."/>
            <person name="Rhind N."/>
            <person name="Pidoux A."/>
            <person name="Brysch-Herzberg M."/>
            <person name="Du L.L."/>
        </authorList>
    </citation>
    <scope>NUCLEOTIDE SEQUENCE [LARGE SCALE GENOMIC DNA]</scope>
    <source>
        <strain evidence="5 6">CBS 15793</strain>
    </source>
</reference>
<dbReference type="EMBL" id="CP115611">
    <property type="protein sequence ID" value="WBW71951.1"/>
    <property type="molecule type" value="Genomic_DNA"/>
</dbReference>
<keyword evidence="2 4" id="KW-1133">Transmembrane helix</keyword>
<keyword evidence="4" id="KW-0406">Ion transport</keyword>